<organism evidence="1 2">
    <name type="scientific">Adineta steineri</name>
    <dbReference type="NCBI Taxonomy" id="433720"/>
    <lineage>
        <taxon>Eukaryota</taxon>
        <taxon>Metazoa</taxon>
        <taxon>Spiralia</taxon>
        <taxon>Gnathifera</taxon>
        <taxon>Rotifera</taxon>
        <taxon>Eurotatoria</taxon>
        <taxon>Bdelloidea</taxon>
        <taxon>Adinetida</taxon>
        <taxon>Adinetidae</taxon>
        <taxon>Adineta</taxon>
    </lineage>
</organism>
<name>A0A820NIG9_9BILA</name>
<proteinExistence type="predicted"/>
<dbReference type="Proteomes" id="UP000663868">
    <property type="component" value="Unassembled WGS sequence"/>
</dbReference>
<accession>A0A820NIG9</accession>
<evidence type="ECO:0000313" key="2">
    <source>
        <dbReference type="Proteomes" id="UP000663868"/>
    </source>
</evidence>
<dbReference type="AlphaFoldDB" id="A0A820NIG9"/>
<dbReference type="EMBL" id="CAJOBB010023194">
    <property type="protein sequence ID" value="CAF4391175.1"/>
    <property type="molecule type" value="Genomic_DNA"/>
</dbReference>
<feature type="non-terminal residue" evidence="1">
    <location>
        <position position="16"/>
    </location>
</feature>
<comment type="caution">
    <text evidence="1">The sequence shown here is derived from an EMBL/GenBank/DDBJ whole genome shotgun (WGS) entry which is preliminary data.</text>
</comment>
<gene>
    <name evidence="1" type="ORF">KXQ929_LOCUS50474</name>
</gene>
<evidence type="ECO:0000313" key="1">
    <source>
        <dbReference type="EMBL" id="CAF4391175.1"/>
    </source>
</evidence>
<reference evidence="1" key="1">
    <citation type="submission" date="2021-02" db="EMBL/GenBank/DDBJ databases">
        <authorList>
            <person name="Nowell W R."/>
        </authorList>
    </citation>
    <scope>NUCLEOTIDE SEQUENCE</scope>
</reference>
<protein>
    <submittedName>
        <fullName evidence="1">Uncharacterized protein</fullName>
    </submittedName>
</protein>
<sequence length="16" mass="1396">MAAVSTLAASMDGGGG</sequence>